<evidence type="ECO:0000256" key="2">
    <source>
        <dbReference type="ARBA" id="ARBA00004733"/>
    </source>
</evidence>
<keyword evidence="9 11" id="KW-0456">Lyase</keyword>
<evidence type="ECO:0000256" key="8">
    <source>
        <dbReference type="ARBA" id="ARBA00023141"/>
    </source>
</evidence>
<dbReference type="PIRSF" id="PIRSF001413">
    <property type="entry name" value="Trp_syn_beta"/>
    <property type="match status" value="1"/>
</dbReference>
<comment type="cofactor">
    <cofactor evidence="1 11">
        <name>pyridoxal 5'-phosphate</name>
        <dbReference type="ChEBI" id="CHEBI:597326"/>
    </cofactor>
</comment>
<dbReference type="PROSITE" id="PS00168">
    <property type="entry name" value="TRP_SYNTHASE_BETA"/>
    <property type="match status" value="1"/>
</dbReference>
<comment type="caution">
    <text evidence="13">The sequence shown here is derived from an EMBL/GenBank/DDBJ whole genome shotgun (WGS) entry which is preliminary data.</text>
</comment>
<protein>
    <recommendedName>
        <fullName evidence="11">Tryptophan synthase beta chain</fullName>
        <ecNumber evidence="11">4.2.1.20</ecNumber>
    </recommendedName>
</protein>
<dbReference type="CDD" id="cd06446">
    <property type="entry name" value="Trp-synth_B"/>
    <property type="match status" value="1"/>
</dbReference>
<dbReference type="HAMAP" id="MF_00133">
    <property type="entry name" value="Trp_synth_beta"/>
    <property type="match status" value="1"/>
</dbReference>
<keyword evidence="6 11" id="KW-0822">Tryptophan biosynthesis</keyword>
<dbReference type="PANTHER" id="PTHR48077">
    <property type="entry name" value="TRYPTOPHAN SYNTHASE-RELATED"/>
    <property type="match status" value="1"/>
</dbReference>
<dbReference type="Gene3D" id="3.40.50.1100">
    <property type="match status" value="2"/>
</dbReference>
<dbReference type="GO" id="GO:0004834">
    <property type="term" value="F:tryptophan synthase activity"/>
    <property type="evidence" value="ECO:0007669"/>
    <property type="project" value="UniProtKB-EC"/>
</dbReference>
<keyword evidence="14" id="KW-1185">Reference proteome</keyword>
<evidence type="ECO:0000259" key="12">
    <source>
        <dbReference type="Pfam" id="PF00291"/>
    </source>
</evidence>
<dbReference type="Proteomes" id="UP000718564">
    <property type="component" value="Unassembled WGS sequence"/>
</dbReference>
<dbReference type="Pfam" id="PF00291">
    <property type="entry name" value="PALP"/>
    <property type="match status" value="1"/>
</dbReference>
<proteinExistence type="inferred from homology"/>
<evidence type="ECO:0000256" key="7">
    <source>
        <dbReference type="ARBA" id="ARBA00022898"/>
    </source>
</evidence>
<reference evidence="13 14" key="1">
    <citation type="submission" date="2018-06" db="EMBL/GenBank/DDBJ databases">
        <title>Comparative genomics of Brasilonema spp. strains.</title>
        <authorList>
            <person name="Alvarenga D.O."/>
            <person name="Fiore M.F."/>
            <person name="Varani A.M."/>
        </authorList>
    </citation>
    <scope>NUCLEOTIDE SEQUENCE [LARGE SCALE GENOMIC DNA]</scope>
    <source>
        <strain evidence="13 14">SPC951</strain>
    </source>
</reference>
<evidence type="ECO:0000313" key="13">
    <source>
        <dbReference type="EMBL" id="NMG19989.1"/>
    </source>
</evidence>
<dbReference type="InterPro" id="IPR001926">
    <property type="entry name" value="TrpB-like_PALP"/>
</dbReference>
<dbReference type="InterPro" id="IPR036052">
    <property type="entry name" value="TrpB-like_PALP_sf"/>
</dbReference>
<evidence type="ECO:0000256" key="10">
    <source>
        <dbReference type="ARBA" id="ARBA00049047"/>
    </source>
</evidence>
<dbReference type="PANTHER" id="PTHR48077:SF3">
    <property type="entry name" value="TRYPTOPHAN SYNTHASE"/>
    <property type="match status" value="1"/>
</dbReference>
<evidence type="ECO:0000256" key="11">
    <source>
        <dbReference type="HAMAP-Rule" id="MF_00133"/>
    </source>
</evidence>
<comment type="similarity">
    <text evidence="3 11">Belongs to the TrpB family.</text>
</comment>
<keyword evidence="8 11" id="KW-0057">Aromatic amino acid biosynthesis</keyword>
<organism evidence="13 14">
    <name type="scientific">Brasilonema bromeliae SPC951</name>
    <dbReference type="NCBI Taxonomy" id="385972"/>
    <lineage>
        <taxon>Bacteria</taxon>
        <taxon>Bacillati</taxon>
        <taxon>Cyanobacteriota</taxon>
        <taxon>Cyanophyceae</taxon>
        <taxon>Nostocales</taxon>
        <taxon>Scytonemataceae</taxon>
        <taxon>Brasilonema</taxon>
        <taxon>Bromeliae group (in: Brasilonema)</taxon>
    </lineage>
</organism>
<comment type="subunit">
    <text evidence="4 11">Tetramer of two alpha and two beta chains.</text>
</comment>
<dbReference type="EMBL" id="QMEB01000069">
    <property type="protein sequence ID" value="NMG19989.1"/>
    <property type="molecule type" value="Genomic_DNA"/>
</dbReference>
<feature type="modified residue" description="N6-(pyridoxal phosphate)lysine" evidence="11">
    <location>
        <position position="105"/>
    </location>
</feature>
<dbReference type="InterPro" id="IPR006654">
    <property type="entry name" value="Trp_synth_beta"/>
</dbReference>
<evidence type="ECO:0000313" key="14">
    <source>
        <dbReference type="Proteomes" id="UP000718564"/>
    </source>
</evidence>
<dbReference type="InterPro" id="IPR006653">
    <property type="entry name" value="Trp_synth_b_CS"/>
</dbReference>
<evidence type="ECO:0000256" key="4">
    <source>
        <dbReference type="ARBA" id="ARBA00011270"/>
    </source>
</evidence>
<dbReference type="InterPro" id="IPR023026">
    <property type="entry name" value="Trp_synth_beta/beta-like"/>
</dbReference>
<dbReference type="NCBIfam" id="TIGR00263">
    <property type="entry name" value="trpB"/>
    <property type="match status" value="1"/>
</dbReference>
<dbReference type="EC" id="4.2.1.20" evidence="11"/>
<evidence type="ECO:0000256" key="9">
    <source>
        <dbReference type="ARBA" id="ARBA00023239"/>
    </source>
</evidence>
<keyword evidence="5 11" id="KW-0028">Amino-acid biosynthesis</keyword>
<keyword evidence="7 11" id="KW-0663">Pyridoxal phosphate</keyword>
<evidence type="ECO:0000256" key="3">
    <source>
        <dbReference type="ARBA" id="ARBA00009982"/>
    </source>
</evidence>
<comment type="pathway">
    <text evidence="2 11">Amino-acid biosynthesis; L-tryptophan biosynthesis; L-tryptophan from chorismate: step 5/5.</text>
</comment>
<dbReference type="SUPFAM" id="SSF53686">
    <property type="entry name" value="Tryptophan synthase beta subunit-like PLP-dependent enzymes"/>
    <property type="match status" value="1"/>
</dbReference>
<comment type="catalytic activity">
    <reaction evidence="10 11">
        <text>(1S,2R)-1-C-(indol-3-yl)glycerol 3-phosphate + L-serine = D-glyceraldehyde 3-phosphate + L-tryptophan + H2O</text>
        <dbReference type="Rhea" id="RHEA:10532"/>
        <dbReference type="ChEBI" id="CHEBI:15377"/>
        <dbReference type="ChEBI" id="CHEBI:33384"/>
        <dbReference type="ChEBI" id="CHEBI:57912"/>
        <dbReference type="ChEBI" id="CHEBI:58866"/>
        <dbReference type="ChEBI" id="CHEBI:59776"/>
        <dbReference type="EC" id="4.2.1.20"/>
    </reaction>
</comment>
<feature type="domain" description="Tryptophan synthase beta chain-like PALP" evidence="12">
    <location>
        <begin position="67"/>
        <end position="395"/>
    </location>
</feature>
<evidence type="ECO:0000256" key="5">
    <source>
        <dbReference type="ARBA" id="ARBA00022605"/>
    </source>
</evidence>
<sequence>MSDINNKVVSTTARPDSLGRFGKFGGKYVPETLMPALSELETAYEQYRNEASFQEELQKLLKDYVGRPNPLYFAERLTAHYALTDGTGPQIYLKREDLNHTGAHKINNALGQVLLAKRMGKQRIIAETGAGQHGVATATVCARFGLQCVIYMGIHDMQRQALNVFRMKLMGAEVRPVEAGTGTLKDATSEAIRDWVTNVETTHYILGSVAGPHPYPKLVRDFHAIIGQETRAQSQEKWGGIPDILLACVGGGSNAIGLFHEFVDEPSVRLIGVEAAGEGVDTEKHAATLTRGRIGVLHGAMSYLLQDDDGQVIEAHSISAGLDYPGVGPEHSYLKELGRAEYYSITDSEALGGLQLLSQLEGIIPALETAHAIAYLEKLCPQLEGSPRIVINCSGRGDKDVQTVATILNP</sequence>
<evidence type="ECO:0000256" key="1">
    <source>
        <dbReference type="ARBA" id="ARBA00001933"/>
    </source>
</evidence>
<comment type="function">
    <text evidence="11">The beta subunit is responsible for the synthesis of L-tryptophan from indole and L-serine.</text>
</comment>
<accession>A0ABX1P6I9</accession>
<name>A0ABX1P6I9_9CYAN</name>
<gene>
    <name evidence="11 13" type="primary">trpB</name>
    <name evidence="13" type="ORF">DP116_11160</name>
</gene>
<evidence type="ECO:0000256" key="6">
    <source>
        <dbReference type="ARBA" id="ARBA00022822"/>
    </source>
</evidence>